<evidence type="ECO:0000313" key="5">
    <source>
        <dbReference type="Ensembl" id="ENSBTAP00000077488.1"/>
    </source>
</evidence>
<dbReference type="Pfam" id="PF00078">
    <property type="entry name" value="RVT_1"/>
    <property type="match status" value="1"/>
</dbReference>
<feature type="region of interest" description="Disordered" evidence="3">
    <location>
        <begin position="64"/>
        <end position="88"/>
    </location>
</feature>
<reference evidence="5" key="3">
    <citation type="submission" date="2025-09" db="UniProtKB">
        <authorList>
            <consortium name="Ensembl"/>
        </authorList>
    </citation>
    <scope>IDENTIFICATION</scope>
    <source>
        <strain evidence="5">Hereford</strain>
    </source>
</reference>
<name>A0AAA9RVT1_BOVIN</name>
<feature type="domain" description="Reverse transcriptase" evidence="4">
    <location>
        <begin position="794"/>
        <end position="1062"/>
    </location>
</feature>
<dbReference type="AlphaFoldDB" id="A0AAA9RVT1"/>
<dbReference type="SUPFAM" id="SSF56672">
    <property type="entry name" value="DNA/RNA polymerases"/>
    <property type="match status" value="1"/>
</dbReference>
<dbReference type="InterPro" id="IPR043502">
    <property type="entry name" value="DNA/RNA_pol_sf"/>
</dbReference>
<dbReference type="CDD" id="cd01650">
    <property type="entry name" value="RT_nLTR_like"/>
    <property type="match status" value="1"/>
</dbReference>
<dbReference type="EC" id="2.7.7.49" evidence="2"/>
<dbReference type="GO" id="GO:0003964">
    <property type="term" value="F:RNA-directed DNA polymerase activity"/>
    <property type="evidence" value="ECO:0007669"/>
    <property type="project" value="UniProtKB-EC"/>
</dbReference>
<comment type="similarity">
    <text evidence="1">Belongs to the SEC6 family.</text>
</comment>
<feature type="region of interest" description="Disordered" evidence="3">
    <location>
        <begin position="142"/>
        <end position="169"/>
    </location>
</feature>
<dbReference type="GO" id="GO:0006887">
    <property type="term" value="P:exocytosis"/>
    <property type="evidence" value="ECO:0007669"/>
    <property type="project" value="InterPro"/>
</dbReference>
<evidence type="ECO:0000313" key="6">
    <source>
        <dbReference type="Proteomes" id="UP000009136"/>
    </source>
</evidence>
<organism evidence="5 6">
    <name type="scientific">Bos taurus</name>
    <name type="common">Bovine</name>
    <dbReference type="NCBI Taxonomy" id="9913"/>
    <lineage>
        <taxon>Eukaryota</taxon>
        <taxon>Metazoa</taxon>
        <taxon>Chordata</taxon>
        <taxon>Craniata</taxon>
        <taxon>Vertebrata</taxon>
        <taxon>Euteleostomi</taxon>
        <taxon>Mammalia</taxon>
        <taxon>Eutheria</taxon>
        <taxon>Laurasiatheria</taxon>
        <taxon>Artiodactyla</taxon>
        <taxon>Ruminantia</taxon>
        <taxon>Pecora</taxon>
        <taxon>Bovidae</taxon>
        <taxon>Bovinae</taxon>
        <taxon>Bos</taxon>
    </lineage>
</organism>
<evidence type="ECO:0000259" key="4">
    <source>
        <dbReference type="PROSITE" id="PS50878"/>
    </source>
</evidence>
<evidence type="ECO:0000256" key="3">
    <source>
        <dbReference type="SAM" id="MobiDB-lite"/>
    </source>
</evidence>
<protein>
    <recommendedName>
        <fullName evidence="2">RNA-directed DNA polymerase</fullName>
        <ecNumber evidence="2">2.7.7.49</ecNumber>
    </recommendedName>
</protein>
<proteinExistence type="inferred from homology"/>
<dbReference type="PANTHER" id="PTHR21292">
    <property type="entry name" value="EXOCYST COMPLEX COMPONENT SEC6-RELATED"/>
    <property type="match status" value="1"/>
</dbReference>
<dbReference type="Gene3D" id="1.10.357.70">
    <property type="entry name" value="Exocyst complex component Sec6, C-terminal domain"/>
    <property type="match status" value="1"/>
</dbReference>
<feature type="region of interest" description="Disordered" evidence="3">
    <location>
        <begin position="17"/>
        <end position="50"/>
    </location>
</feature>
<dbReference type="PROSITE" id="PS50878">
    <property type="entry name" value="RT_POL"/>
    <property type="match status" value="1"/>
</dbReference>
<gene>
    <name evidence="5" type="primary">EXOC3L2</name>
</gene>
<dbReference type="Pfam" id="PF06046">
    <property type="entry name" value="Sec6"/>
    <property type="match status" value="1"/>
</dbReference>
<reference evidence="5" key="2">
    <citation type="submission" date="2025-08" db="UniProtKB">
        <authorList>
            <consortium name="Ensembl"/>
        </authorList>
    </citation>
    <scope>IDENTIFICATION</scope>
    <source>
        <strain evidence="5">Hereford</strain>
    </source>
</reference>
<dbReference type="Ensembl" id="ENSBTAT00000131223.1">
    <property type="protein sequence ID" value="ENSBTAP00000077488.1"/>
    <property type="gene ID" value="ENSBTAG00000015836.6"/>
</dbReference>
<keyword evidence="6" id="KW-1185">Reference proteome</keyword>
<dbReference type="PANTHER" id="PTHR21292:SF7">
    <property type="entry name" value="EXOCYST COMPLEX COMPONENT 3-LIKE 2"/>
    <property type="match status" value="1"/>
</dbReference>
<sequence length="1073" mass="119131">MPILKSLGVADSKVPRAGTLPLRSSRNPFEEVSGLEEEEAAELGALPNGTSCRRRATLEKLAGLSPFRLGKTPGRRAGSPRDGQPRSFLGRVLSPGIRRSSADFGLLARLQGSRAQGDEEAAGEAARRLAFLRLGRGPKPRRASLAERVVPAGEAAPEPPPKVPEPPKVKEPLSVLEILSLIQQRELARADEHILELEAEELASSGGGAPGPPKAEGAGGGRRARDVALLYEALQREMWALVRETLAGPGLGAGSGAGAVAQLGQVLVQEEAADGRRGPEAARKLRARWAEAVARAARERLEAAAPGAPGGLAGQLEALRGRLLEDMGVVRGRLAPSYPAGLGAFGVYLRGYHGALAEWMGAAARRRLPLADRYALLHWHNQVYPREVLGLVDMVALENGELGPLLSPGTLRGLEDECVTDVKAQTRAALLRVLQEDGEHWGSTEDWSSNLAQDVCELLEEHTERAPRISQEFGERMAHCCLGGLAEFLQSFQQRVERFHENPGVRELPPDTYISRTISLVNCGPPLRALAERLARVGPPESEPAREAAASALDRVIRLCHRILTDLLFQELQPHFSKLMRRKWLSSSEALDGIVGTLGAKALALRRMQDEPYQALVAELHRRALVEYVRPLFRGRLRCGSARTRSRVAGRLREDAAQLERLFRRLESQASWLDAVVPRLAEVLRLEDTPSIQMEVGVLVRDYPDIRSRLMRTTFRPLRASCRRCIRLFIHESHKYLLCADSVLRCCRRCRCRETLCPLNNHSLTHVYGDGIPVELFQILKEDAVKVLHSICQQIWKTQQWTQDWKRSVFIPIPKKGNAKECSNYRTIALISQASKVMLKILQARLQQYMNREIPDVQAGLRKGRGTRDQTANIHWIIEKAREFQKNIYFCFIDYAKAFDSVDQNKLWKILKEMGIPDHLTCLLRNLYAGQEATVRTGHGTTDWFQIGKGVRQGCILSPCLFNLYAEYIMRTSGLDEAQAGIKIAGRNINNLRYADDTILMAESKEELKSLLMKVKVESEKVGLKLNVQKTKIMASGPIILWQIDGETMETVIDFIFFGSKITANGDYCCCCC</sequence>
<feature type="region of interest" description="Disordered" evidence="3">
    <location>
        <begin position="201"/>
        <end position="222"/>
    </location>
</feature>
<reference evidence="5" key="1">
    <citation type="submission" date="2018-03" db="EMBL/GenBank/DDBJ databases">
        <title>ARS-UCD1.2.</title>
        <authorList>
            <person name="Rosen B.D."/>
            <person name="Bickhart D.M."/>
            <person name="Koren S."/>
            <person name="Schnabel R.D."/>
            <person name="Hall R."/>
            <person name="Zimin A."/>
            <person name="Dreischer C."/>
            <person name="Schultheiss S."/>
            <person name="Schroeder S.G."/>
            <person name="Elsik C.G."/>
            <person name="Couldrey C."/>
            <person name="Liu G.E."/>
            <person name="Van Tassell C.P."/>
            <person name="Phillippy A.M."/>
            <person name="Smith T.P.L."/>
            <person name="Medrano J.F."/>
        </authorList>
    </citation>
    <scope>NUCLEOTIDE SEQUENCE [LARGE SCALE GENOMIC DNA]</scope>
    <source>
        <strain evidence="5">Hereford</strain>
    </source>
</reference>
<dbReference type="InterPro" id="IPR042532">
    <property type="entry name" value="EXOC3/Sec6_C"/>
</dbReference>
<dbReference type="GO" id="GO:0000145">
    <property type="term" value="C:exocyst"/>
    <property type="evidence" value="ECO:0007669"/>
    <property type="project" value="InterPro"/>
</dbReference>
<dbReference type="InterPro" id="IPR010326">
    <property type="entry name" value="EXOC3/Sec6"/>
</dbReference>
<accession>A0AAA9RVT1</accession>
<dbReference type="GO" id="GO:0001701">
    <property type="term" value="P:in utero embryonic development"/>
    <property type="evidence" value="ECO:0007669"/>
    <property type="project" value="Ensembl"/>
</dbReference>
<evidence type="ECO:0000256" key="1">
    <source>
        <dbReference type="ARBA" id="ARBA00009447"/>
    </source>
</evidence>
<evidence type="ECO:0000256" key="2">
    <source>
        <dbReference type="ARBA" id="ARBA00012493"/>
    </source>
</evidence>
<dbReference type="Proteomes" id="UP000009136">
    <property type="component" value="Chromosome 18"/>
</dbReference>
<dbReference type="GeneTree" id="ENSGT01030000234613"/>
<dbReference type="InterPro" id="IPR000477">
    <property type="entry name" value="RT_dom"/>
</dbReference>